<dbReference type="Pfam" id="PF18199">
    <property type="entry name" value="Dynein_C"/>
    <property type="match status" value="1"/>
</dbReference>
<gene>
    <name evidence="3" type="ORF">JOQ06_029243</name>
</gene>
<evidence type="ECO:0000259" key="2">
    <source>
        <dbReference type="Pfam" id="PF18199"/>
    </source>
</evidence>
<reference evidence="3" key="1">
    <citation type="submission" date="2022-11" db="EMBL/GenBank/DDBJ databases">
        <title>Chromosome-level genome of Pogonophryne albipinna.</title>
        <authorList>
            <person name="Jo E."/>
        </authorList>
    </citation>
    <scope>NUCLEOTIDE SEQUENCE</scope>
    <source>
        <strain evidence="3">SGF0006</strain>
        <tissue evidence="3">Muscle</tissue>
    </source>
</reference>
<sequence>MDDFVTSKLIEWQLPGLIERFRGGVIEPVEETFRHDEVSYVQRRDSATGTVKQVAVPDTPSRTDGLKEIQKDLTDFPVFCEVLEPAWVTFKGTKYRPGMTVFLSYDPDGYPRCSFPVPEGRSIVESLDTDQLITGKERKAMVRILVSHLIEKCGETPTAVMKMALASALIHAFPCLNDDSGSGFGTWYAKGRSHHPATGFLEERLRNIRKQLRRSSPRPQREQDTVPSRIVIPAATISEERAVQFAEWLKNNSQPLAQVEAYMRDSCQYRAGWIRADHSKSIPEVLAMFPRLTTPGMIAQDFSILFAEPAPKLFETWVPLYADKIIRLAKREGKLALPEEQINLDARGEVALMLLPVMLPPPVYKQGRKLVRASVEESKRFFIDVKPGELTKTGDMENLQNAVFLDIVPDGWTKRAYPSMCGLALWFSDLLLRIKELEAWSADFVRRIVRTSRYRPVREPTYTGCTWRAHAGTHSPKASSVPLAGSSRVNGE</sequence>
<dbReference type="Proteomes" id="UP001219934">
    <property type="component" value="Unassembled WGS sequence"/>
</dbReference>
<proteinExistence type="predicted"/>
<evidence type="ECO:0000313" key="4">
    <source>
        <dbReference type="Proteomes" id="UP001219934"/>
    </source>
</evidence>
<protein>
    <recommendedName>
        <fullName evidence="2">Dynein heavy chain C-terminal domain-containing protein</fullName>
    </recommendedName>
</protein>
<dbReference type="PANTHER" id="PTHR31025:SF9">
    <property type="entry name" value="SI:DKEY-286J15.1"/>
    <property type="match status" value="1"/>
</dbReference>
<dbReference type="Gene3D" id="1.20.1270.280">
    <property type="match status" value="1"/>
</dbReference>
<dbReference type="PANTHER" id="PTHR31025">
    <property type="entry name" value="SI:CH211-196P9.1-RELATED"/>
    <property type="match status" value="1"/>
</dbReference>
<dbReference type="InterPro" id="IPR041228">
    <property type="entry name" value="Dynein_C"/>
</dbReference>
<organism evidence="3 4">
    <name type="scientific">Pogonophryne albipinna</name>
    <dbReference type="NCBI Taxonomy" id="1090488"/>
    <lineage>
        <taxon>Eukaryota</taxon>
        <taxon>Metazoa</taxon>
        <taxon>Chordata</taxon>
        <taxon>Craniata</taxon>
        <taxon>Vertebrata</taxon>
        <taxon>Euteleostomi</taxon>
        <taxon>Actinopterygii</taxon>
        <taxon>Neopterygii</taxon>
        <taxon>Teleostei</taxon>
        <taxon>Neoteleostei</taxon>
        <taxon>Acanthomorphata</taxon>
        <taxon>Eupercaria</taxon>
        <taxon>Perciformes</taxon>
        <taxon>Notothenioidei</taxon>
        <taxon>Pogonophryne</taxon>
    </lineage>
</organism>
<keyword evidence="4" id="KW-1185">Reference proteome</keyword>
<evidence type="ECO:0000256" key="1">
    <source>
        <dbReference type="SAM" id="MobiDB-lite"/>
    </source>
</evidence>
<dbReference type="EMBL" id="JAPTMU010000008">
    <property type="protein sequence ID" value="KAJ4939807.1"/>
    <property type="molecule type" value="Genomic_DNA"/>
</dbReference>
<feature type="domain" description="Dynein heavy chain C-terminal" evidence="2">
    <location>
        <begin position="385"/>
        <end position="441"/>
    </location>
</feature>
<evidence type="ECO:0000313" key="3">
    <source>
        <dbReference type="EMBL" id="KAJ4939807.1"/>
    </source>
</evidence>
<feature type="region of interest" description="Disordered" evidence="1">
    <location>
        <begin position="468"/>
        <end position="492"/>
    </location>
</feature>
<dbReference type="AlphaFoldDB" id="A0AAD6FLS8"/>
<name>A0AAD6FLS8_9TELE</name>
<comment type="caution">
    <text evidence="3">The sequence shown here is derived from an EMBL/GenBank/DDBJ whole genome shotgun (WGS) entry which is preliminary data.</text>
</comment>
<accession>A0AAD6FLS8</accession>